<dbReference type="Proteomes" id="UP000001366">
    <property type="component" value="Chromosome"/>
</dbReference>
<dbReference type="InterPro" id="IPR031107">
    <property type="entry name" value="Small_HSP"/>
</dbReference>
<dbReference type="KEGG" id="pmx:PERMA_1162"/>
<dbReference type="eggNOG" id="COG0071">
    <property type="taxonomic scope" value="Bacteria"/>
</dbReference>
<dbReference type="Pfam" id="PF00011">
    <property type="entry name" value="HSP20"/>
    <property type="match status" value="1"/>
</dbReference>
<evidence type="ECO:0000256" key="2">
    <source>
        <dbReference type="RuleBase" id="RU003616"/>
    </source>
</evidence>
<dbReference type="PaxDb" id="123214-PERMA_1162"/>
<evidence type="ECO:0000313" key="4">
    <source>
        <dbReference type="EMBL" id="ACO03619.1"/>
    </source>
</evidence>
<keyword evidence="5" id="KW-1185">Reference proteome</keyword>
<sequence>MVSKEKPPVDIVEENDSFIIIMDLPGVLPEDIEIKGDENSITIQGIKRPLIAGKYVIMERSTGRFKRKVVFKDHINIENAYAKMENGILFIKVPKAMDKLIINTKIKILIRR</sequence>
<comment type="similarity">
    <text evidence="1 2">Belongs to the small heat shock protein (HSP20) family.</text>
</comment>
<evidence type="ECO:0000259" key="3">
    <source>
        <dbReference type="PROSITE" id="PS01031"/>
    </source>
</evidence>
<keyword evidence="4" id="KW-0346">Stress response</keyword>
<dbReference type="HOGENOM" id="CLU_046737_9_3_0"/>
<dbReference type="CDD" id="cd06464">
    <property type="entry name" value="ACD_sHsps-like"/>
    <property type="match status" value="1"/>
</dbReference>
<dbReference type="OrthoDB" id="9811615at2"/>
<dbReference type="PROSITE" id="PS01031">
    <property type="entry name" value="SHSP"/>
    <property type="match status" value="1"/>
</dbReference>
<reference evidence="4 5" key="1">
    <citation type="journal article" date="2009" name="J. Bacteriol.">
        <title>Complete and draft genome sequences of six members of the Aquificales.</title>
        <authorList>
            <person name="Reysenbach A.L."/>
            <person name="Hamamura N."/>
            <person name="Podar M."/>
            <person name="Griffiths E."/>
            <person name="Ferreira S."/>
            <person name="Hochstein R."/>
            <person name="Heidelberg J."/>
            <person name="Johnson J."/>
            <person name="Mead D."/>
            <person name="Pohorille A."/>
            <person name="Sarmiento M."/>
            <person name="Schweighofer K."/>
            <person name="Seshadri R."/>
            <person name="Voytek M.A."/>
        </authorList>
    </citation>
    <scope>NUCLEOTIDE SEQUENCE [LARGE SCALE GENOMIC DNA]</scope>
    <source>
        <strain evidence="5">DSM 14350 / EX-H1</strain>
    </source>
</reference>
<dbReference type="RefSeq" id="WP_012675858.1">
    <property type="nucleotide sequence ID" value="NC_012440.1"/>
</dbReference>
<dbReference type="STRING" id="123214.PERMA_1162"/>
<name>C0QQJ8_PERMH</name>
<dbReference type="SUPFAM" id="SSF49764">
    <property type="entry name" value="HSP20-like chaperones"/>
    <property type="match status" value="1"/>
</dbReference>
<protein>
    <submittedName>
        <fullName evidence="4">Heat shock protein Hsp20</fullName>
    </submittedName>
</protein>
<evidence type="ECO:0000313" key="5">
    <source>
        <dbReference type="Proteomes" id="UP000001366"/>
    </source>
</evidence>
<accession>C0QQJ8</accession>
<dbReference type="InterPro" id="IPR008978">
    <property type="entry name" value="HSP20-like_chaperone"/>
</dbReference>
<gene>
    <name evidence="4" type="ordered locus">PERMA_1162</name>
</gene>
<feature type="domain" description="SHSP" evidence="3">
    <location>
        <begin position="1"/>
        <end position="111"/>
    </location>
</feature>
<dbReference type="AlphaFoldDB" id="C0QQJ8"/>
<organism evidence="4 5">
    <name type="scientific">Persephonella marina (strain DSM 14350 / EX-H1)</name>
    <dbReference type="NCBI Taxonomy" id="123214"/>
    <lineage>
        <taxon>Bacteria</taxon>
        <taxon>Pseudomonadati</taxon>
        <taxon>Aquificota</taxon>
        <taxon>Aquificia</taxon>
        <taxon>Aquificales</taxon>
        <taxon>Hydrogenothermaceae</taxon>
        <taxon>Persephonella</taxon>
    </lineage>
</organism>
<dbReference type="Gene3D" id="2.60.40.790">
    <property type="match status" value="1"/>
</dbReference>
<dbReference type="InterPro" id="IPR002068">
    <property type="entry name" value="A-crystallin/Hsp20_dom"/>
</dbReference>
<proteinExistence type="inferred from homology"/>
<evidence type="ECO:0000256" key="1">
    <source>
        <dbReference type="PROSITE-ProRule" id="PRU00285"/>
    </source>
</evidence>
<dbReference type="PANTHER" id="PTHR11527">
    <property type="entry name" value="HEAT-SHOCK PROTEIN 20 FAMILY MEMBER"/>
    <property type="match status" value="1"/>
</dbReference>
<dbReference type="EMBL" id="CP001230">
    <property type="protein sequence ID" value="ACO03619.1"/>
    <property type="molecule type" value="Genomic_DNA"/>
</dbReference>